<dbReference type="GO" id="GO:0000981">
    <property type="term" value="F:DNA-binding transcription factor activity, RNA polymerase II-specific"/>
    <property type="evidence" value="ECO:0007669"/>
    <property type="project" value="TreeGrafter"/>
</dbReference>
<accession>A0A914LYB9</accession>
<dbReference type="WBParaSite" id="Minc3s01040g20101">
    <property type="protein sequence ID" value="Minc3s01040g20101"/>
    <property type="gene ID" value="Minc3s01040g20101"/>
</dbReference>
<keyword evidence="4" id="KW-0804">Transcription</keyword>
<dbReference type="SUPFAM" id="SSF47459">
    <property type="entry name" value="HLH, helix-loop-helix DNA-binding domain"/>
    <property type="match status" value="1"/>
</dbReference>
<dbReference type="PANTHER" id="PTHR15741:SF25">
    <property type="entry name" value="MAX-LIKE PROTEIN X"/>
    <property type="match status" value="1"/>
</dbReference>
<evidence type="ECO:0000256" key="4">
    <source>
        <dbReference type="ARBA" id="ARBA00023163"/>
    </source>
</evidence>
<evidence type="ECO:0000256" key="3">
    <source>
        <dbReference type="ARBA" id="ARBA00023125"/>
    </source>
</evidence>
<dbReference type="Proteomes" id="UP000887563">
    <property type="component" value="Unplaced"/>
</dbReference>
<evidence type="ECO:0000256" key="6">
    <source>
        <dbReference type="SAM" id="Coils"/>
    </source>
</evidence>
<evidence type="ECO:0000256" key="2">
    <source>
        <dbReference type="ARBA" id="ARBA00023015"/>
    </source>
</evidence>
<organism evidence="8 9">
    <name type="scientific">Meloidogyne incognita</name>
    <name type="common">Southern root-knot nematode worm</name>
    <name type="synonym">Oxyuris incognita</name>
    <dbReference type="NCBI Taxonomy" id="6306"/>
    <lineage>
        <taxon>Eukaryota</taxon>
        <taxon>Metazoa</taxon>
        <taxon>Ecdysozoa</taxon>
        <taxon>Nematoda</taxon>
        <taxon>Chromadorea</taxon>
        <taxon>Rhabditida</taxon>
        <taxon>Tylenchina</taxon>
        <taxon>Tylenchomorpha</taxon>
        <taxon>Tylenchoidea</taxon>
        <taxon>Meloidogynidae</taxon>
        <taxon>Meloidogyninae</taxon>
        <taxon>Meloidogyne</taxon>
        <taxon>Meloidogyne incognita group</taxon>
    </lineage>
</organism>
<dbReference type="GO" id="GO:0046983">
    <property type="term" value="F:protein dimerization activity"/>
    <property type="evidence" value="ECO:0007669"/>
    <property type="project" value="InterPro"/>
</dbReference>
<feature type="domain" description="BHLH" evidence="7">
    <location>
        <begin position="6"/>
        <end position="60"/>
    </location>
</feature>
<reference evidence="9" key="1">
    <citation type="submission" date="2022-11" db="UniProtKB">
        <authorList>
            <consortium name="WormBaseParasite"/>
        </authorList>
    </citation>
    <scope>IDENTIFICATION</scope>
</reference>
<evidence type="ECO:0000259" key="7">
    <source>
        <dbReference type="PROSITE" id="PS50888"/>
    </source>
</evidence>
<feature type="coiled-coil region" evidence="6">
    <location>
        <begin position="57"/>
        <end position="84"/>
    </location>
</feature>
<protein>
    <submittedName>
        <fullName evidence="9">BHLH domain-containing protein</fullName>
    </submittedName>
</protein>
<comment type="subcellular location">
    <subcellularLocation>
        <location evidence="1">Nucleus</location>
    </subcellularLocation>
</comment>
<dbReference type="AlphaFoldDB" id="A0A914LYB9"/>
<name>A0A914LYB9_MELIC</name>
<dbReference type="SMART" id="SM00353">
    <property type="entry name" value="HLH"/>
    <property type="match status" value="1"/>
</dbReference>
<dbReference type="Pfam" id="PF00010">
    <property type="entry name" value="HLH"/>
    <property type="match status" value="1"/>
</dbReference>
<evidence type="ECO:0000313" key="9">
    <source>
        <dbReference type="WBParaSite" id="Minc3s01040g20101"/>
    </source>
</evidence>
<evidence type="ECO:0000256" key="1">
    <source>
        <dbReference type="ARBA" id="ARBA00004123"/>
    </source>
</evidence>
<proteinExistence type="predicted"/>
<sequence>MNSSERKKQTHLRCERQRREAINSGYSELKDLLPASASFTGCKTTNAAILFRAADYVKSLDSSIEKNEEELSKLQTQFAALEMILQQYENFSFDSQTSSVIQLKMLQNFLDKCFESFLANVDVSNYKSLTNSLLMWIERIDFQEFSNVSNISIIRRVERLKLNMSDALLMPVYKQMK</sequence>
<dbReference type="GO" id="GO:0000978">
    <property type="term" value="F:RNA polymerase II cis-regulatory region sequence-specific DNA binding"/>
    <property type="evidence" value="ECO:0007669"/>
    <property type="project" value="TreeGrafter"/>
</dbReference>
<evidence type="ECO:0000313" key="8">
    <source>
        <dbReference type="Proteomes" id="UP000887563"/>
    </source>
</evidence>
<dbReference type="Gene3D" id="4.10.280.10">
    <property type="entry name" value="Helix-loop-helix DNA-binding domain"/>
    <property type="match status" value="1"/>
</dbReference>
<dbReference type="InterPro" id="IPR036638">
    <property type="entry name" value="HLH_DNA-bd_sf"/>
</dbReference>
<keyword evidence="2" id="KW-0805">Transcription regulation</keyword>
<keyword evidence="8" id="KW-1185">Reference proteome</keyword>
<dbReference type="InterPro" id="IPR011598">
    <property type="entry name" value="bHLH_dom"/>
</dbReference>
<keyword evidence="3" id="KW-0238">DNA-binding</keyword>
<dbReference type="GO" id="GO:0005634">
    <property type="term" value="C:nucleus"/>
    <property type="evidence" value="ECO:0007669"/>
    <property type="project" value="UniProtKB-SubCell"/>
</dbReference>
<dbReference type="PANTHER" id="PTHR15741">
    <property type="entry name" value="BASIC HELIX-LOOP-HELIX ZIP TRANSCRIPTION FACTOR"/>
    <property type="match status" value="1"/>
</dbReference>
<dbReference type="PROSITE" id="PS50888">
    <property type="entry name" value="BHLH"/>
    <property type="match status" value="1"/>
</dbReference>
<evidence type="ECO:0000256" key="5">
    <source>
        <dbReference type="ARBA" id="ARBA00023242"/>
    </source>
</evidence>
<keyword evidence="5" id="KW-0539">Nucleus</keyword>
<dbReference type="InterPro" id="IPR052207">
    <property type="entry name" value="Max-like/E-box_TFs"/>
</dbReference>
<keyword evidence="6" id="KW-0175">Coiled coil</keyword>